<reference evidence="2 3" key="1">
    <citation type="submission" date="2019-06" db="EMBL/GenBank/DDBJ databases">
        <title>A chromosomal-level reference genome of Carpinus fangiana (Coryloideae, Betulaceae).</title>
        <authorList>
            <person name="Yang X."/>
            <person name="Wang Z."/>
            <person name="Zhang L."/>
            <person name="Hao G."/>
            <person name="Liu J."/>
            <person name="Yang Y."/>
        </authorList>
    </citation>
    <scope>NUCLEOTIDE SEQUENCE [LARGE SCALE GENOMIC DNA]</scope>
    <source>
        <strain evidence="2">Cfa_2016G</strain>
        <tissue evidence="2">Leaf</tissue>
    </source>
</reference>
<comment type="caution">
    <text evidence="2">The sequence shown here is derived from an EMBL/GenBank/DDBJ whole genome shotgun (WGS) entry which is preliminary data.</text>
</comment>
<evidence type="ECO:0000256" key="1">
    <source>
        <dbReference type="SAM" id="MobiDB-lite"/>
    </source>
</evidence>
<name>A0A5N6KV56_9ROSI</name>
<organism evidence="2 3">
    <name type="scientific">Carpinus fangiana</name>
    <dbReference type="NCBI Taxonomy" id="176857"/>
    <lineage>
        <taxon>Eukaryota</taxon>
        <taxon>Viridiplantae</taxon>
        <taxon>Streptophyta</taxon>
        <taxon>Embryophyta</taxon>
        <taxon>Tracheophyta</taxon>
        <taxon>Spermatophyta</taxon>
        <taxon>Magnoliopsida</taxon>
        <taxon>eudicotyledons</taxon>
        <taxon>Gunneridae</taxon>
        <taxon>Pentapetalae</taxon>
        <taxon>rosids</taxon>
        <taxon>fabids</taxon>
        <taxon>Fagales</taxon>
        <taxon>Betulaceae</taxon>
        <taxon>Carpinus</taxon>
    </lineage>
</organism>
<proteinExistence type="predicted"/>
<evidence type="ECO:0000313" key="2">
    <source>
        <dbReference type="EMBL" id="KAB8346379.1"/>
    </source>
</evidence>
<protein>
    <submittedName>
        <fullName evidence="2">Uncharacterized protein</fullName>
    </submittedName>
</protein>
<evidence type="ECO:0000313" key="3">
    <source>
        <dbReference type="Proteomes" id="UP000327013"/>
    </source>
</evidence>
<feature type="compositionally biased region" description="Pro residues" evidence="1">
    <location>
        <begin position="48"/>
        <end position="59"/>
    </location>
</feature>
<feature type="region of interest" description="Disordered" evidence="1">
    <location>
        <begin position="44"/>
        <end position="71"/>
    </location>
</feature>
<accession>A0A5N6KV56</accession>
<gene>
    <name evidence="2" type="ORF">FH972_023421</name>
</gene>
<dbReference type="Proteomes" id="UP000327013">
    <property type="component" value="Unassembled WGS sequence"/>
</dbReference>
<keyword evidence="3" id="KW-1185">Reference proteome</keyword>
<dbReference type="AlphaFoldDB" id="A0A5N6KV56"/>
<dbReference type="EMBL" id="VIBQ01000013">
    <property type="protein sequence ID" value="KAB8346379.1"/>
    <property type="molecule type" value="Genomic_DNA"/>
</dbReference>
<sequence length="90" mass="9421">MAPHRNSTSRNYSMARVSSDVFLCASPAGVTAMKEKRIADCALEEPLPSRPLPTPPPSSPGAARLRPDKQGLRFVGGPALASCGAAMQNT</sequence>